<dbReference type="FunFam" id="1.50.10.130:FF:000001">
    <property type="entry name" value="Isoprene synthase, chloroplastic"/>
    <property type="match status" value="1"/>
</dbReference>
<dbReference type="Pfam" id="PF01397">
    <property type="entry name" value="Terpene_synth"/>
    <property type="match status" value="1"/>
</dbReference>
<dbReference type="InterPro" id="IPR008949">
    <property type="entry name" value="Isoprenoid_synthase_dom_sf"/>
</dbReference>
<keyword evidence="2" id="KW-0479">Metal-binding</keyword>
<dbReference type="RefSeq" id="XP_027343013.1">
    <property type="nucleotide sequence ID" value="XM_027487212.1"/>
</dbReference>
<dbReference type="PANTHER" id="PTHR31225">
    <property type="entry name" value="OS04G0344100 PROTEIN-RELATED"/>
    <property type="match status" value="1"/>
</dbReference>
<dbReference type="SFLD" id="SFLDG01019">
    <property type="entry name" value="Terpene_Cyclase_Like_1_C_Termi"/>
    <property type="match status" value="1"/>
</dbReference>
<dbReference type="AlphaFoldDB" id="A0A8B8KIE1"/>
<dbReference type="InterPro" id="IPR036965">
    <property type="entry name" value="Terpene_synth_N_sf"/>
</dbReference>
<evidence type="ECO:0000259" key="6">
    <source>
        <dbReference type="Pfam" id="PF03936"/>
    </source>
</evidence>
<dbReference type="CDD" id="cd00684">
    <property type="entry name" value="Terpene_cyclase_plant_C1"/>
    <property type="match status" value="1"/>
</dbReference>
<evidence type="ECO:0000256" key="1">
    <source>
        <dbReference type="ARBA" id="ARBA00001946"/>
    </source>
</evidence>
<dbReference type="InterPro" id="IPR001906">
    <property type="entry name" value="Terpene_synth_N"/>
</dbReference>
<evidence type="ECO:0000313" key="7">
    <source>
        <dbReference type="Proteomes" id="UP000694853"/>
    </source>
</evidence>
<protein>
    <submittedName>
        <fullName evidence="8">Terpene synthase 10-like</fullName>
    </submittedName>
</protein>
<organism evidence="7 8">
    <name type="scientific">Abrus precatorius</name>
    <name type="common">Indian licorice</name>
    <name type="synonym">Glycine abrus</name>
    <dbReference type="NCBI Taxonomy" id="3816"/>
    <lineage>
        <taxon>Eukaryota</taxon>
        <taxon>Viridiplantae</taxon>
        <taxon>Streptophyta</taxon>
        <taxon>Embryophyta</taxon>
        <taxon>Tracheophyta</taxon>
        <taxon>Spermatophyta</taxon>
        <taxon>Magnoliopsida</taxon>
        <taxon>eudicotyledons</taxon>
        <taxon>Gunneridae</taxon>
        <taxon>Pentapetalae</taxon>
        <taxon>rosids</taxon>
        <taxon>fabids</taxon>
        <taxon>Fabales</taxon>
        <taxon>Fabaceae</taxon>
        <taxon>Papilionoideae</taxon>
        <taxon>50 kb inversion clade</taxon>
        <taxon>NPAAA clade</taxon>
        <taxon>indigoferoid/millettioid clade</taxon>
        <taxon>Abreae</taxon>
        <taxon>Abrus</taxon>
    </lineage>
</organism>
<dbReference type="PANTHER" id="PTHR31225:SF244">
    <property type="entry name" value="1,8-CINEOLE SYNTHASE 1, CHLOROPLASTIC-RELATED"/>
    <property type="match status" value="1"/>
</dbReference>
<dbReference type="GO" id="GO:0080027">
    <property type="term" value="P:response to herbivore"/>
    <property type="evidence" value="ECO:0007669"/>
    <property type="project" value="UniProtKB-ARBA"/>
</dbReference>
<reference evidence="7" key="1">
    <citation type="journal article" date="2019" name="Toxins">
        <title>Detection of Abrin-Like and Prepropulchellin-Like Toxin Genes and Transcripts Using Whole Genome Sequencing and Full-Length Transcript Sequencing of Abrus precatorius.</title>
        <authorList>
            <person name="Hovde B.T."/>
            <person name="Daligault H.E."/>
            <person name="Hanschen E.R."/>
            <person name="Kunde Y.A."/>
            <person name="Johnson M.B."/>
            <person name="Starkenburg S.R."/>
            <person name="Johnson S.L."/>
        </authorList>
    </citation>
    <scope>NUCLEOTIDE SEQUENCE [LARGE SCALE GENOMIC DNA]</scope>
</reference>
<feature type="domain" description="Terpene synthase N-terminal" evidence="5">
    <location>
        <begin position="52"/>
        <end position="224"/>
    </location>
</feature>
<dbReference type="GO" id="GO:0016102">
    <property type="term" value="P:diterpenoid biosynthetic process"/>
    <property type="evidence" value="ECO:0007669"/>
    <property type="project" value="InterPro"/>
</dbReference>
<dbReference type="GeneID" id="113855578"/>
<dbReference type="InterPro" id="IPR005630">
    <property type="entry name" value="Terpene_synthase_metal-bd"/>
</dbReference>
<dbReference type="SUPFAM" id="SSF48576">
    <property type="entry name" value="Terpenoid synthases"/>
    <property type="match status" value="1"/>
</dbReference>
<dbReference type="GO" id="GO:0000287">
    <property type="term" value="F:magnesium ion binding"/>
    <property type="evidence" value="ECO:0007669"/>
    <property type="project" value="InterPro"/>
</dbReference>
<reference evidence="8" key="2">
    <citation type="submission" date="2025-08" db="UniProtKB">
        <authorList>
            <consortium name="RefSeq"/>
        </authorList>
    </citation>
    <scope>IDENTIFICATION</scope>
    <source>
        <tissue evidence="8">Young leaves</tissue>
    </source>
</reference>
<evidence type="ECO:0000313" key="8">
    <source>
        <dbReference type="RefSeq" id="XP_027343013.1"/>
    </source>
</evidence>
<accession>A0A8B8KIE1</accession>
<proteinExistence type="predicted"/>
<dbReference type="Pfam" id="PF03936">
    <property type="entry name" value="Terpene_synth_C"/>
    <property type="match status" value="1"/>
</dbReference>
<dbReference type="InterPro" id="IPR034741">
    <property type="entry name" value="Terpene_cyclase-like_1_C"/>
</dbReference>
<dbReference type="FunFam" id="1.10.600.10:FF:000007">
    <property type="entry name" value="Isoprene synthase, chloroplastic"/>
    <property type="match status" value="1"/>
</dbReference>
<dbReference type="SFLD" id="SFLDG01014">
    <property type="entry name" value="Terpene_Cyclase_Like_1_N-term"/>
    <property type="match status" value="1"/>
</dbReference>
<evidence type="ECO:0000256" key="2">
    <source>
        <dbReference type="ARBA" id="ARBA00022723"/>
    </source>
</evidence>
<sequence>MALSSVPLGFTKMLLPLQSKSYPTPQCKPLSNKLSNNSQRNLRRSANFKPSIWTYDYIQSLSSEYKEEKYIEQGRMLREEVRTMLGRLENPLDQLELIDVLQRLGIDYHFGNEIKNILDNVYHSDAFRREKNLYATALEFRLLRQHGYDISTDVFVCFQDEVGNFKKNLSVDVEGMLSLYEASFHLMEEESILDEARDFTSQFLKEHLNQNRGDHISLLISHALEFPLHWRIPRWEAQWFINVYEGKPNMSPVLLLLAKLDFNFLQAIYHNELKYTSRWWNETGFTDKLSFSRDRLIENFIWTVGTNFKPDFGYFRRAMTKVNALVTTIDDVYDVYGTLDELELFTAAVDRWDLNAMDGLPDYMKTCFHTLYKFVDEMALETLKKNGHYITPYLKKVWTDICKAYLIEAKWYCNGNTPSLREYLENAWVSISAPVILVHAYFLIPHPIKKKDFVYLEEYSDIIQFSAMILRLANDLGTYKRENESGDVPKSIQCYMNETGATEGEACEYVKSMLSTMWKKMNKEAHNSSFSQSFIDTAINLARMALCMYQHGDGHSIQDIVEIRNHILSLIVQPIPIIWAMK</sequence>
<keyword evidence="3" id="KW-0460">Magnesium</keyword>
<dbReference type="OrthoDB" id="1936865at2759"/>
<dbReference type="Proteomes" id="UP000694853">
    <property type="component" value="Unplaced"/>
</dbReference>
<evidence type="ECO:0000256" key="3">
    <source>
        <dbReference type="ARBA" id="ARBA00022842"/>
    </source>
</evidence>
<dbReference type="InterPro" id="IPR050148">
    <property type="entry name" value="Terpene_synthase-like"/>
</dbReference>
<dbReference type="InterPro" id="IPR008930">
    <property type="entry name" value="Terpenoid_cyclase/PrenylTrfase"/>
</dbReference>
<dbReference type="Gene3D" id="1.50.10.130">
    <property type="entry name" value="Terpene synthase, N-terminal domain"/>
    <property type="match status" value="1"/>
</dbReference>
<keyword evidence="7" id="KW-1185">Reference proteome</keyword>
<keyword evidence="4" id="KW-0456">Lyase</keyword>
<comment type="cofactor">
    <cofactor evidence="1">
        <name>Mg(2+)</name>
        <dbReference type="ChEBI" id="CHEBI:18420"/>
    </cofactor>
</comment>
<dbReference type="KEGG" id="aprc:113855578"/>
<gene>
    <name evidence="8" type="primary">LOC113855578</name>
</gene>
<dbReference type="InterPro" id="IPR044814">
    <property type="entry name" value="Terpene_cyclase_plant_C1"/>
</dbReference>
<name>A0A8B8KIE1_ABRPR</name>
<dbReference type="GO" id="GO:0010333">
    <property type="term" value="F:terpene synthase activity"/>
    <property type="evidence" value="ECO:0007669"/>
    <property type="project" value="InterPro"/>
</dbReference>
<dbReference type="Gene3D" id="1.10.600.10">
    <property type="entry name" value="Farnesyl Diphosphate Synthase"/>
    <property type="match status" value="1"/>
</dbReference>
<dbReference type="SUPFAM" id="SSF48239">
    <property type="entry name" value="Terpenoid cyclases/Protein prenyltransferases"/>
    <property type="match status" value="1"/>
</dbReference>
<dbReference type="SFLD" id="SFLDS00005">
    <property type="entry name" value="Isoprenoid_Synthase_Type_I"/>
    <property type="match status" value="1"/>
</dbReference>
<feature type="domain" description="Terpene synthase metal-binding" evidence="6">
    <location>
        <begin position="282"/>
        <end position="520"/>
    </location>
</feature>
<dbReference type="GO" id="GO:0009611">
    <property type="term" value="P:response to wounding"/>
    <property type="evidence" value="ECO:0007669"/>
    <property type="project" value="UniProtKB-ARBA"/>
</dbReference>
<evidence type="ECO:0000256" key="4">
    <source>
        <dbReference type="ARBA" id="ARBA00023239"/>
    </source>
</evidence>
<evidence type="ECO:0000259" key="5">
    <source>
        <dbReference type="Pfam" id="PF01397"/>
    </source>
</evidence>